<dbReference type="Proteomes" id="UP000010364">
    <property type="component" value="Segment"/>
</dbReference>
<evidence type="ECO:0000313" key="1">
    <source>
        <dbReference type="EMBL" id="AGB62676.1"/>
    </source>
</evidence>
<dbReference type="RefSeq" id="YP_007349269.1">
    <property type="nucleotide sequence ID" value="NC_020081.2"/>
</dbReference>
<organism evidence="1 2">
    <name type="scientific">Bacillus phage phiAGATE</name>
    <dbReference type="NCBI Taxonomy" id="1204533"/>
    <lineage>
        <taxon>Viruses</taxon>
        <taxon>Duplodnaviria</taxon>
        <taxon>Heunggongvirae</taxon>
        <taxon>Uroviricota</taxon>
        <taxon>Caudoviricetes</taxon>
        <taxon>Herelleviridae</taxon>
        <taxon>Bastillevirinae</taxon>
        <taxon>Agatevirus</taxon>
        <taxon>Agatevirus agate</taxon>
    </lineage>
</organism>
<dbReference type="EMBL" id="JX238501">
    <property type="protein sequence ID" value="AGB62676.1"/>
    <property type="molecule type" value="Genomic_DNA"/>
</dbReference>
<evidence type="ECO:0000313" key="2">
    <source>
        <dbReference type="Proteomes" id="UP000010364"/>
    </source>
</evidence>
<dbReference type="GeneID" id="14516181"/>
<keyword evidence="2" id="KW-1185">Reference proteome</keyword>
<name>L0LC63_9CAUD</name>
<dbReference type="KEGG" id="vg:14516181"/>
<sequence length="109" mass="12153">MEKMEKHWTNYGDVNWKGHGGIFMREDEDSEGVYGYVEVQPTTGDEPTFYVLSELILSVEDIPNPKDVASFGGFESLDEALEDVEHFILGAVQYWGVEGLGGTQKVCTS</sequence>
<proteinExistence type="predicted"/>
<protein>
    <submittedName>
        <fullName evidence="1">Uncharacterized protein</fullName>
    </submittedName>
</protein>
<reference evidence="1" key="1">
    <citation type="submission" date="2013-11" db="EMBL/GenBank/DDBJ databases">
        <title>Discovery of phiAGATE novel phage infecting Bacillus pumilus leads to new insights in phylogeny of subfamily Spounavirinae.</title>
        <authorList>
            <person name="Barylski J."/>
            <person name="Nowicki G."/>
            <person name="Gozdzicka-Jozefiak A."/>
        </authorList>
    </citation>
    <scope>NUCLEOTIDE SEQUENCE [LARGE SCALE GENOMIC DNA]</scope>
</reference>
<accession>L0LC63</accession>